<dbReference type="AlphaFoldDB" id="A0A433QMF6"/>
<comment type="caution">
    <text evidence="1">The sequence shown here is derived from an EMBL/GenBank/DDBJ whole genome shotgun (WGS) entry which is preliminary data.</text>
</comment>
<dbReference type="Proteomes" id="UP000274822">
    <property type="component" value="Unassembled WGS sequence"/>
</dbReference>
<evidence type="ECO:0000313" key="2">
    <source>
        <dbReference type="Proteomes" id="UP000274822"/>
    </source>
</evidence>
<sequence length="100" mass="11412">MLRLRLCILLQKSHSTTRHLTAFSLQFILDDVMPYFTRLTKTILISLYPKRQCHHKHEVDGPHWHRKPEGPQVGCQIMCTEAIEAGKKGSAASKNLSFVA</sequence>
<evidence type="ECO:0000313" key="1">
    <source>
        <dbReference type="EMBL" id="RUS30983.1"/>
    </source>
</evidence>
<protein>
    <submittedName>
        <fullName evidence="1">Uncharacterized protein</fullName>
    </submittedName>
</protein>
<keyword evidence="2" id="KW-1185">Reference proteome</keyword>
<reference evidence="1 2" key="1">
    <citation type="journal article" date="2018" name="New Phytol.">
        <title>Phylogenomics of Endogonaceae and evolution of mycorrhizas within Mucoromycota.</title>
        <authorList>
            <person name="Chang Y."/>
            <person name="Desiro A."/>
            <person name="Na H."/>
            <person name="Sandor L."/>
            <person name="Lipzen A."/>
            <person name="Clum A."/>
            <person name="Barry K."/>
            <person name="Grigoriev I.V."/>
            <person name="Martin F.M."/>
            <person name="Stajich J.E."/>
            <person name="Smith M.E."/>
            <person name="Bonito G."/>
            <person name="Spatafora J.W."/>
        </authorList>
    </citation>
    <scope>NUCLEOTIDE SEQUENCE [LARGE SCALE GENOMIC DNA]</scope>
    <source>
        <strain evidence="1 2">AD002</strain>
    </source>
</reference>
<gene>
    <name evidence="1" type="ORF">BC938DRAFT_478672</name>
</gene>
<accession>A0A433QMF6</accession>
<name>A0A433QMF6_9FUNG</name>
<organism evidence="1 2">
    <name type="scientific">Jimgerdemannia flammicorona</name>
    <dbReference type="NCBI Taxonomy" id="994334"/>
    <lineage>
        <taxon>Eukaryota</taxon>
        <taxon>Fungi</taxon>
        <taxon>Fungi incertae sedis</taxon>
        <taxon>Mucoromycota</taxon>
        <taxon>Mucoromycotina</taxon>
        <taxon>Endogonomycetes</taxon>
        <taxon>Endogonales</taxon>
        <taxon>Endogonaceae</taxon>
        <taxon>Jimgerdemannia</taxon>
    </lineage>
</organism>
<proteinExistence type="predicted"/>
<dbReference type="EMBL" id="RBNJ01003391">
    <property type="protein sequence ID" value="RUS30983.1"/>
    <property type="molecule type" value="Genomic_DNA"/>
</dbReference>